<comment type="caution">
    <text evidence="6">The sequence shown here is derived from an EMBL/GenBank/DDBJ whole genome shotgun (WGS) entry which is preliminary data.</text>
</comment>
<evidence type="ECO:0000259" key="5">
    <source>
        <dbReference type="Pfam" id="PF05485"/>
    </source>
</evidence>
<organism evidence="6 7">
    <name type="scientific">Larinioides sclopetarius</name>
    <dbReference type="NCBI Taxonomy" id="280406"/>
    <lineage>
        <taxon>Eukaryota</taxon>
        <taxon>Metazoa</taxon>
        <taxon>Ecdysozoa</taxon>
        <taxon>Arthropoda</taxon>
        <taxon>Chelicerata</taxon>
        <taxon>Arachnida</taxon>
        <taxon>Araneae</taxon>
        <taxon>Araneomorphae</taxon>
        <taxon>Entelegynae</taxon>
        <taxon>Araneoidea</taxon>
        <taxon>Araneidae</taxon>
        <taxon>Larinioides</taxon>
    </lineage>
</organism>
<keyword evidence="1" id="KW-0479">Metal-binding</keyword>
<dbReference type="InterPro" id="IPR006612">
    <property type="entry name" value="THAP_Znf"/>
</dbReference>
<dbReference type="EMBL" id="CAXIEN010000507">
    <property type="protein sequence ID" value="CAL1299572.1"/>
    <property type="molecule type" value="Genomic_DNA"/>
</dbReference>
<name>A0AAV2BTP8_9ARAC</name>
<dbReference type="AlphaFoldDB" id="A0AAV2BTP8"/>
<gene>
    <name evidence="6" type="ORF">LARSCL_LOCUS21430</name>
</gene>
<evidence type="ECO:0000313" key="6">
    <source>
        <dbReference type="EMBL" id="CAL1299572.1"/>
    </source>
</evidence>
<sequence length="110" mass="12233">MNPRAVKGRHSSRRQYYHGVLIPCKCSVPACRGNYDEANKVAVFSFLNDENLRAQWLRAIPRKDFKMAACPTLETSIAETSISLLHHSTFRGAISGGEKIARVALRTGDT</sequence>
<evidence type="ECO:0000256" key="4">
    <source>
        <dbReference type="ARBA" id="ARBA00023125"/>
    </source>
</evidence>
<dbReference type="Proteomes" id="UP001497382">
    <property type="component" value="Unassembled WGS sequence"/>
</dbReference>
<evidence type="ECO:0000256" key="2">
    <source>
        <dbReference type="ARBA" id="ARBA00022771"/>
    </source>
</evidence>
<dbReference type="Pfam" id="PF05485">
    <property type="entry name" value="THAP"/>
    <property type="match status" value="1"/>
</dbReference>
<keyword evidence="2" id="KW-0863">Zinc-finger</keyword>
<dbReference type="SUPFAM" id="SSF57716">
    <property type="entry name" value="Glucocorticoid receptor-like (DNA-binding domain)"/>
    <property type="match status" value="1"/>
</dbReference>
<protein>
    <recommendedName>
        <fullName evidence="5">THAP-type domain-containing protein</fullName>
    </recommendedName>
</protein>
<proteinExistence type="predicted"/>
<evidence type="ECO:0000256" key="1">
    <source>
        <dbReference type="ARBA" id="ARBA00022723"/>
    </source>
</evidence>
<keyword evidence="3" id="KW-0862">Zinc</keyword>
<dbReference type="GO" id="GO:0003677">
    <property type="term" value="F:DNA binding"/>
    <property type="evidence" value="ECO:0007669"/>
    <property type="project" value="UniProtKB-KW"/>
</dbReference>
<reference evidence="6 7" key="1">
    <citation type="submission" date="2024-04" db="EMBL/GenBank/DDBJ databases">
        <authorList>
            <person name="Rising A."/>
            <person name="Reimegard J."/>
            <person name="Sonavane S."/>
            <person name="Akerstrom W."/>
            <person name="Nylinder S."/>
            <person name="Hedman E."/>
            <person name="Kallberg Y."/>
        </authorList>
    </citation>
    <scope>NUCLEOTIDE SEQUENCE [LARGE SCALE GENOMIC DNA]</scope>
</reference>
<dbReference type="GO" id="GO:0008270">
    <property type="term" value="F:zinc ion binding"/>
    <property type="evidence" value="ECO:0007669"/>
    <property type="project" value="UniProtKB-KW"/>
</dbReference>
<keyword evidence="7" id="KW-1185">Reference proteome</keyword>
<evidence type="ECO:0000313" key="7">
    <source>
        <dbReference type="Proteomes" id="UP001497382"/>
    </source>
</evidence>
<keyword evidence="4" id="KW-0238">DNA-binding</keyword>
<evidence type="ECO:0000256" key="3">
    <source>
        <dbReference type="ARBA" id="ARBA00022833"/>
    </source>
</evidence>
<feature type="domain" description="THAP-type" evidence="5">
    <location>
        <begin position="26"/>
        <end position="66"/>
    </location>
</feature>
<accession>A0AAV2BTP8</accession>